<dbReference type="GO" id="GO:0016020">
    <property type="term" value="C:membrane"/>
    <property type="evidence" value="ECO:0007669"/>
    <property type="project" value="TreeGrafter"/>
</dbReference>
<dbReference type="InterPro" id="IPR001296">
    <property type="entry name" value="Glyco_trans_1"/>
</dbReference>
<dbReference type="RefSeq" id="WP_014767000.1">
    <property type="nucleotide sequence ID" value="NC_018001.1"/>
</dbReference>
<evidence type="ECO:0000259" key="1">
    <source>
        <dbReference type="Pfam" id="PF00534"/>
    </source>
</evidence>
<organism evidence="2 3">
    <name type="scientific">Desulfurococcus amylolyticus DSM 16532</name>
    <dbReference type="NCBI Taxonomy" id="768672"/>
    <lineage>
        <taxon>Archaea</taxon>
        <taxon>Thermoproteota</taxon>
        <taxon>Thermoprotei</taxon>
        <taxon>Desulfurococcales</taxon>
        <taxon>Desulfurococcaceae</taxon>
        <taxon>Desulfurococcus</taxon>
    </lineage>
</organism>
<dbReference type="HOGENOM" id="CLU_017896_3_0_2"/>
<reference evidence="2 3" key="1">
    <citation type="journal article" date="2012" name="J. Bacteriol.">
        <title>Complete Genome Sequence of Desulfurococcus fermentans, a Hyperthermophilic Cellulolytic Crenarchaeon Isolated from a Freshwater Hot Spring in Kamchatka, Russia.</title>
        <authorList>
            <person name="Susanti D."/>
            <person name="Johnson E.F."/>
            <person name="Rodriguez J.R."/>
            <person name="Anderson I."/>
            <person name="Perevalova A.A."/>
            <person name="Kyrpides N."/>
            <person name="Lucas S."/>
            <person name="Han J."/>
            <person name="Lapidus A."/>
            <person name="Cheng J.F."/>
            <person name="Goodwin L."/>
            <person name="Pitluck S."/>
            <person name="Mavrommatis K."/>
            <person name="Peters L."/>
            <person name="Land M.L."/>
            <person name="Hauser L."/>
            <person name="Gopalan V."/>
            <person name="Chan P.P."/>
            <person name="Lowe T.M."/>
            <person name="Atomi H."/>
            <person name="Bonch-Osmolovskaya E.A."/>
            <person name="Woyke T."/>
            <person name="Mukhopadhyay B."/>
        </authorList>
    </citation>
    <scope>NUCLEOTIDE SEQUENCE [LARGE SCALE GENOMIC DNA]</scope>
    <source>
        <strain evidence="2 3">DSM 16532</strain>
    </source>
</reference>
<dbReference type="GO" id="GO:0004377">
    <property type="term" value="F:GDP-Man:Man(3)GlcNAc(2)-PP-Dol alpha-1,2-mannosyltransferase activity"/>
    <property type="evidence" value="ECO:0007669"/>
    <property type="project" value="InterPro"/>
</dbReference>
<dbReference type="eggNOG" id="arCOG01411">
    <property type="taxonomic scope" value="Archaea"/>
</dbReference>
<evidence type="ECO:0000313" key="3">
    <source>
        <dbReference type="Proteomes" id="UP000006175"/>
    </source>
</evidence>
<keyword evidence="2" id="KW-0808">Transferase</keyword>
<keyword evidence="3" id="KW-1185">Reference proteome</keyword>
<evidence type="ECO:0000313" key="2">
    <source>
        <dbReference type="EMBL" id="AFL66096.1"/>
    </source>
</evidence>
<dbReference type="GO" id="GO:0006487">
    <property type="term" value="P:protein N-linked glycosylation"/>
    <property type="evidence" value="ECO:0007669"/>
    <property type="project" value="TreeGrafter"/>
</dbReference>
<dbReference type="Gene3D" id="3.40.50.2000">
    <property type="entry name" value="Glycogen Phosphorylase B"/>
    <property type="match status" value="2"/>
</dbReference>
<dbReference type="EMBL" id="CP003321">
    <property type="protein sequence ID" value="AFL66096.1"/>
    <property type="molecule type" value="Genomic_DNA"/>
</dbReference>
<accession>I3XQ72</accession>
<dbReference type="GeneID" id="13062520"/>
<dbReference type="Pfam" id="PF00534">
    <property type="entry name" value="Glycos_transf_1"/>
    <property type="match status" value="1"/>
</dbReference>
<dbReference type="InterPro" id="IPR038013">
    <property type="entry name" value="ALG11"/>
</dbReference>
<dbReference type="Proteomes" id="UP000006175">
    <property type="component" value="Chromosome"/>
</dbReference>
<protein>
    <submittedName>
        <fullName evidence="2">Glycosyl transferase group 1</fullName>
    </submittedName>
</protein>
<name>I3XQ72_DESAM</name>
<dbReference type="AlphaFoldDB" id="I3XQ72"/>
<gene>
    <name evidence="2" type="ORF">Desfe_0185</name>
</gene>
<dbReference type="KEGG" id="dfd:Desfe_0185"/>
<feature type="domain" description="Glycosyl transferase family 1" evidence="1">
    <location>
        <begin position="181"/>
        <end position="345"/>
    </location>
</feature>
<dbReference type="PANTHER" id="PTHR45919:SF1">
    <property type="entry name" value="GDP-MAN:MAN(3)GLCNAC(2)-PP-DOL ALPHA-1,2-MANNOSYLTRANSFERASE"/>
    <property type="match status" value="1"/>
</dbReference>
<dbReference type="PANTHER" id="PTHR45919">
    <property type="entry name" value="GDP-MAN:MAN(3)GLCNAC(2)-PP-DOL ALPHA-1,2-MANNOSYLTRANSFERASE"/>
    <property type="match status" value="1"/>
</dbReference>
<proteinExistence type="predicted"/>
<sequence>MTYILIRHHMFNTYLMGPGGSEYVTLETAIAFTERGFPVYIDSVTLNTPSKLRELADHYGLKRPELRLIGIGDPAGNPLLTINTSGDILSGYSDVLYLHYPSFLNYDIYYPGLNGIFNLVGKTYSLLNSVIFPFMMKKIKIYIANSSFTASFFKKYYNIDPYVITPPVNIDDIVSEPLLIRNEREYIVLSVSRISPEKHVENVLYVARKFSREKNKPRFIIAGSLSKYNRDYYDELREKASKKGIDDIVEFKVNISRTELVDLYRKAMVYMHPTPREHFGISIVEAMAAGTPVVIPIDSGSWVDIALGNRNIAAPYRNIDEAFIQVKTLLENERLWTHLSKRSINRARELDRHVFHNKLYYALEPLILKRWGGTANLRK</sequence>
<dbReference type="SUPFAM" id="SSF53756">
    <property type="entry name" value="UDP-Glycosyltransferase/glycogen phosphorylase"/>
    <property type="match status" value="1"/>
</dbReference>